<reference evidence="4 5" key="1">
    <citation type="submission" date="2023-01" db="EMBL/GenBank/DDBJ databases">
        <title>Novel diversity within Roseofilum (Cyanobacteria; Desertifilaceae) from marine benthic mats with descriptions of four novel species.</title>
        <authorList>
            <person name="Wang Y."/>
            <person name="Berthold D.E."/>
            <person name="Hu J."/>
            <person name="Lefler F.W."/>
            <person name="Laughinghouse H.D. IV."/>
        </authorList>
    </citation>
    <scope>NUCLEOTIDE SEQUENCE [LARGE SCALE GENOMIC DNA]</scope>
    <source>
        <strain evidence="4 5">BLCC-M91</strain>
    </source>
</reference>
<dbReference type="InterPro" id="IPR013128">
    <property type="entry name" value="Peptidase_C1A"/>
</dbReference>
<proteinExistence type="inferred from homology"/>
<dbReference type="Gene3D" id="3.90.70.10">
    <property type="entry name" value="Cysteine proteinases"/>
    <property type="match status" value="1"/>
</dbReference>
<organism evidence="4 5">
    <name type="scientific">Roseofilum halophilum BLCC-M91</name>
    <dbReference type="NCBI Taxonomy" id="3022259"/>
    <lineage>
        <taxon>Bacteria</taxon>
        <taxon>Bacillati</taxon>
        <taxon>Cyanobacteriota</taxon>
        <taxon>Cyanophyceae</taxon>
        <taxon>Desertifilales</taxon>
        <taxon>Desertifilaceae</taxon>
        <taxon>Roseofilum</taxon>
        <taxon>Roseofilum halophilum</taxon>
    </lineage>
</organism>
<feature type="compositionally biased region" description="Pro residues" evidence="2">
    <location>
        <begin position="146"/>
        <end position="164"/>
    </location>
</feature>
<protein>
    <submittedName>
        <fullName evidence="4">C1 family peptidase</fullName>
    </submittedName>
</protein>
<dbReference type="SUPFAM" id="SSF54001">
    <property type="entry name" value="Cysteine proteinases"/>
    <property type="match status" value="1"/>
</dbReference>
<dbReference type="InterPro" id="IPR038765">
    <property type="entry name" value="Papain-like_cys_pep_sf"/>
</dbReference>
<dbReference type="CDD" id="cd02248">
    <property type="entry name" value="Peptidase_C1A"/>
    <property type="match status" value="1"/>
</dbReference>
<dbReference type="InterPro" id="IPR000169">
    <property type="entry name" value="Pept_cys_AS"/>
</dbReference>
<comment type="similarity">
    <text evidence="1">Belongs to the peptidase C1 family.</text>
</comment>
<dbReference type="InterPro" id="IPR025661">
    <property type="entry name" value="Pept_asp_AS"/>
</dbReference>
<evidence type="ECO:0000313" key="4">
    <source>
        <dbReference type="EMBL" id="MDJ1180443.1"/>
    </source>
</evidence>
<evidence type="ECO:0000313" key="5">
    <source>
        <dbReference type="Proteomes" id="UP001231370"/>
    </source>
</evidence>
<name>A0ABT7BQ73_9CYAN</name>
<dbReference type="Proteomes" id="UP001231370">
    <property type="component" value="Unassembled WGS sequence"/>
</dbReference>
<dbReference type="InterPro" id="IPR000668">
    <property type="entry name" value="Peptidase_C1A_C"/>
</dbReference>
<dbReference type="PANTHER" id="PTHR12411">
    <property type="entry name" value="CYSTEINE PROTEASE FAMILY C1-RELATED"/>
    <property type="match status" value="1"/>
</dbReference>
<feature type="region of interest" description="Disordered" evidence="2">
    <location>
        <begin position="143"/>
        <end position="171"/>
    </location>
</feature>
<evidence type="ECO:0000259" key="3">
    <source>
        <dbReference type="SMART" id="SM00645"/>
    </source>
</evidence>
<feature type="compositionally biased region" description="Pro residues" evidence="2">
    <location>
        <begin position="419"/>
        <end position="443"/>
    </location>
</feature>
<dbReference type="PROSITE" id="PS00640">
    <property type="entry name" value="THIOL_PROTEASE_ASN"/>
    <property type="match status" value="1"/>
</dbReference>
<dbReference type="PROSITE" id="PS00139">
    <property type="entry name" value="THIOL_PROTEASE_CYS"/>
    <property type="match status" value="1"/>
</dbReference>
<dbReference type="EMBL" id="JAQPOK010000122">
    <property type="protein sequence ID" value="MDJ1180443.1"/>
    <property type="molecule type" value="Genomic_DNA"/>
</dbReference>
<evidence type="ECO:0000256" key="2">
    <source>
        <dbReference type="SAM" id="MobiDB-lite"/>
    </source>
</evidence>
<sequence>MSGTNVQLTITSPLDGEIVVLNGSLNQQGQFSGTATYSNGAGRCRGRSSQFKLVQRSGTPIQPQPQNIDKQNFRKSDEQAAAELAALRQQGQREGWTFNLGDSLAFRILLEVLAGTRIPDNFSPIIIDIARILALLIQQASQNNPTPAPPAPTPPAPQPRPQPNPNQNQLPSRFDAREWNVVPRVRHQGGCGSCWAFAGISSHEIAYSSRYQYPSNSLNLSEQQLLSCNPQGYSCEGGFVTEDDSHYRYQSGVVTEQVYPYEEEKTPCRRLSPPRSGNIYNIRAFDFILSLRDNPGSQPNITKIKQGIYTSGSVWVGMATNEAFQAYQGGVFNACSTSKPDHAVNLIGWDDAGGYWIARNSWGDDWGENGYFRIKYGCSQIGASAAIPRLPELQSCNNGNCRGRAAVPPPWLKGSSAPVAPPPVQPAPVSPPPAQQPAPPSNEPSPGWLW</sequence>
<dbReference type="RefSeq" id="WP_283763744.1">
    <property type="nucleotide sequence ID" value="NZ_JAQPOK010000122.1"/>
</dbReference>
<keyword evidence="5" id="KW-1185">Reference proteome</keyword>
<feature type="region of interest" description="Disordered" evidence="2">
    <location>
        <begin position="412"/>
        <end position="450"/>
    </location>
</feature>
<gene>
    <name evidence="4" type="ORF">PJF56_16390</name>
</gene>
<dbReference type="Pfam" id="PF00112">
    <property type="entry name" value="Peptidase_C1"/>
    <property type="match status" value="1"/>
</dbReference>
<dbReference type="InterPro" id="IPR039417">
    <property type="entry name" value="Peptidase_C1A_papain-like"/>
</dbReference>
<dbReference type="SMART" id="SM00645">
    <property type="entry name" value="Pept_C1"/>
    <property type="match status" value="1"/>
</dbReference>
<comment type="caution">
    <text evidence="4">The sequence shown here is derived from an EMBL/GenBank/DDBJ whole genome shotgun (WGS) entry which is preliminary data.</text>
</comment>
<evidence type="ECO:0000256" key="1">
    <source>
        <dbReference type="ARBA" id="ARBA00008455"/>
    </source>
</evidence>
<accession>A0ABT7BQ73</accession>
<feature type="domain" description="Peptidase C1A papain C-terminal" evidence="3">
    <location>
        <begin position="170"/>
        <end position="387"/>
    </location>
</feature>
<dbReference type="PRINTS" id="PR00705">
    <property type="entry name" value="PAPAIN"/>
</dbReference>